<name>A0A0B4FS42_METAF</name>
<evidence type="ECO:0000256" key="1">
    <source>
        <dbReference type="SAM" id="MobiDB-lite"/>
    </source>
</evidence>
<dbReference type="AlphaFoldDB" id="A0A0B4FS42"/>
<dbReference type="VEuPathDB" id="FungiDB:MAN_03392"/>
<dbReference type="HOGENOM" id="CLU_1796913_0_0_1"/>
<proteinExistence type="predicted"/>
<evidence type="ECO:0000313" key="2">
    <source>
        <dbReference type="EMBL" id="KID68536.1"/>
    </source>
</evidence>
<keyword evidence="3" id="KW-1185">Reference proteome</keyword>
<reference evidence="2 3" key="1">
    <citation type="journal article" date="2014" name="Proc. Natl. Acad. Sci. U.S.A.">
        <title>Trajectory and genomic determinants of fungal-pathogen speciation and host adaptation.</title>
        <authorList>
            <person name="Hu X."/>
            <person name="Xiao G."/>
            <person name="Zheng P."/>
            <person name="Shang Y."/>
            <person name="Su Y."/>
            <person name="Zhang X."/>
            <person name="Liu X."/>
            <person name="Zhan S."/>
            <person name="St Leger R.J."/>
            <person name="Wang C."/>
        </authorList>
    </citation>
    <scope>NUCLEOTIDE SEQUENCE [LARGE SCALE GENOMIC DNA]</scope>
    <source>
        <strain evidence="2 3">ARSEF 549</strain>
    </source>
</reference>
<organism evidence="2 3">
    <name type="scientific">Metarhizium anisopliae (strain ARSEF 549)</name>
    <dbReference type="NCBI Taxonomy" id="3151832"/>
    <lineage>
        <taxon>Eukaryota</taxon>
        <taxon>Fungi</taxon>
        <taxon>Dikarya</taxon>
        <taxon>Ascomycota</taxon>
        <taxon>Pezizomycotina</taxon>
        <taxon>Sordariomycetes</taxon>
        <taxon>Hypocreomycetidae</taxon>
        <taxon>Hypocreales</taxon>
        <taxon>Clavicipitaceae</taxon>
        <taxon>Metarhizium</taxon>
    </lineage>
</organism>
<dbReference type="Proteomes" id="UP000031186">
    <property type="component" value="Unassembled WGS sequence"/>
</dbReference>
<sequence length="144" mass="15707">MAPETPKGVSSRLLTMKFMQRAAASASSNGSPGSDVPSSRKRKLDYSPAPGRINPNIDHALIQAALNDQEATRQAALAKHSAADAHWVLKTNIDKSQDKKQSHPLNIVYVGYGDIDASKDSDENEDNPAEGRTYHKLLKTEQVR</sequence>
<dbReference type="OrthoDB" id="427960at2759"/>
<comment type="caution">
    <text evidence="2">The sequence shown here is derived from an EMBL/GenBank/DDBJ whole genome shotgun (WGS) entry which is preliminary data.</text>
</comment>
<accession>A0A0B4FS42</accession>
<feature type="region of interest" description="Disordered" evidence="1">
    <location>
        <begin position="20"/>
        <end position="53"/>
    </location>
</feature>
<protein>
    <submittedName>
        <fullName evidence="2">Zinc finger domain-containing protein, CCHC-type</fullName>
    </submittedName>
</protein>
<feature type="region of interest" description="Disordered" evidence="1">
    <location>
        <begin position="115"/>
        <end position="144"/>
    </location>
</feature>
<feature type="non-terminal residue" evidence="2">
    <location>
        <position position="1"/>
    </location>
</feature>
<dbReference type="EMBL" id="AZNF01000003">
    <property type="protein sequence ID" value="KID68536.1"/>
    <property type="molecule type" value="Genomic_DNA"/>
</dbReference>
<gene>
    <name evidence="2" type="ORF">MAN_03392</name>
</gene>
<evidence type="ECO:0000313" key="3">
    <source>
        <dbReference type="Proteomes" id="UP000031186"/>
    </source>
</evidence>